<sequence length="513" mass="58328">MKITILETSDIHAYISNKSFTDSNKSELFSMSKIKTYIDQVRNENEFVVYIDNGDNIQGSPLGTFYHNNNDLKNLASAYNLLNPDAIILGNHDFNYGQEYLKSYIDYLNAPVLSANTLQNDNYLDIKPYITKTLGNIKIGILGITTQYIPNWENPKNIQDLSFKSAMETAEQYLPILMDKEKCDIIIISYHGGFAKDLETGRELTPQTGENEGYDLLFSDLNFDVFLTGHTHKEISGIYNDIVVTQPGFAGGKISEITLYIDEGKNIIDRDVKLVDMGEIIPNEELEKLVENDLVGVNKYLDQKCGQISPSALIESVREAQIEGHPYINLINQIQMDYADCDIAAVAIYSSEAKGIPNEVTMRDIFLNYRFNNTLMKIEVSGKEFKDILEYNSNYFMIDDEGNLVQNPEYFIFNYDIYSGVDYTFDYTKEKGKRLTSAIYRGHEITDDETIIFATNNYRAIGGGDFPVLDGTQIIWESALEMPQLIFDYIAKKKIVNIKDLPSVKIIGFKDIK</sequence>
<protein>
    <submittedName>
        <fullName evidence="5">Bifunctional UDP-sugar hydrolase/5'-nucleotidase</fullName>
    </submittedName>
</protein>
<gene>
    <name evidence="5" type="ORF">ACCQ41_01925</name>
</gene>
<dbReference type="PANTHER" id="PTHR11575">
    <property type="entry name" value="5'-NUCLEOTIDASE-RELATED"/>
    <property type="match status" value="1"/>
</dbReference>
<dbReference type="Pfam" id="PF02872">
    <property type="entry name" value="5_nucleotid_C"/>
    <property type="match status" value="1"/>
</dbReference>
<keyword evidence="2" id="KW-0547">Nucleotide-binding</keyword>
<keyword evidence="1" id="KW-0732">Signal</keyword>
<dbReference type="InterPro" id="IPR004843">
    <property type="entry name" value="Calcineurin-like_PHP"/>
</dbReference>
<keyword evidence="2 5" id="KW-0378">Hydrolase</keyword>
<dbReference type="InterPro" id="IPR029052">
    <property type="entry name" value="Metallo-depent_PP-like"/>
</dbReference>
<dbReference type="Proteomes" id="UP001637996">
    <property type="component" value="Unassembled WGS sequence"/>
</dbReference>
<dbReference type="SUPFAM" id="SSF55816">
    <property type="entry name" value="5'-nucleotidase (syn. UDP-sugar hydrolase), C-terminal domain"/>
    <property type="match status" value="1"/>
</dbReference>
<accession>A0ABW9M6K9</accession>
<name>A0ABW9M6K9_9FIRM</name>
<evidence type="ECO:0000259" key="3">
    <source>
        <dbReference type="Pfam" id="PF00149"/>
    </source>
</evidence>
<evidence type="ECO:0000256" key="1">
    <source>
        <dbReference type="ARBA" id="ARBA00022729"/>
    </source>
</evidence>
<reference evidence="5 6" key="1">
    <citation type="journal article" date="2025" name="Anaerobe">
        <title>Description of Anaerococcus kampingiae sp. nov., Anaerococcus groningensis sp. nov., Anaerococcus martiniensis sp. nov., and Anaerococcus cruorum sp. nov., isolated from human clinical specimens.</title>
        <authorList>
            <person name="Boiten K.E."/>
            <person name="Meijer J."/>
            <person name="van Wezel E.M."/>
            <person name="Veloo A.C.M."/>
        </authorList>
    </citation>
    <scope>NUCLEOTIDE SEQUENCE [LARGE SCALE GENOMIC DNA]</scope>
    <source>
        <strain evidence="5 6">ENR0831</strain>
    </source>
</reference>
<keyword evidence="6" id="KW-1185">Reference proteome</keyword>
<dbReference type="PANTHER" id="PTHR11575:SF6">
    <property type="entry name" value="2',3'-CYCLIC-NUCLEOTIDE 2'-PHOSPHODIESTERASE_3'-NUCLEOTIDASE"/>
    <property type="match status" value="1"/>
</dbReference>
<organism evidence="5 6">
    <name type="scientific">Anaerococcus martiniensis</name>
    <dbReference type="NCBI Taxonomy" id="3115615"/>
    <lineage>
        <taxon>Bacteria</taxon>
        <taxon>Bacillati</taxon>
        <taxon>Bacillota</taxon>
        <taxon>Tissierellia</taxon>
        <taxon>Tissierellales</taxon>
        <taxon>Peptoniphilaceae</taxon>
        <taxon>Anaerococcus</taxon>
    </lineage>
</organism>
<dbReference type="Gene3D" id="3.90.780.10">
    <property type="entry name" value="5'-Nucleotidase, C-terminal domain"/>
    <property type="match status" value="1"/>
</dbReference>
<dbReference type="InterPro" id="IPR036907">
    <property type="entry name" value="5'-Nucleotdase_C_sf"/>
</dbReference>
<comment type="similarity">
    <text evidence="2">Belongs to the 5'-nucleotidase family.</text>
</comment>
<dbReference type="GO" id="GO:0016787">
    <property type="term" value="F:hydrolase activity"/>
    <property type="evidence" value="ECO:0007669"/>
    <property type="project" value="UniProtKB-KW"/>
</dbReference>
<dbReference type="RefSeq" id="WP_410030750.1">
    <property type="nucleotide sequence ID" value="NZ_JBGMEI010000002.1"/>
</dbReference>
<evidence type="ECO:0000259" key="4">
    <source>
        <dbReference type="Pfam" id="PF02872"/>
    </source>
</evidence>
<dbReference type="InterPro" id="IPR006179">
    <property type="entry name" value="5_nucleotidase/apyrase"/>
</dbReference>
<dbReference type="PRINTS" id="PR01607">
    <property type="entry name" value="APYRASEFAMLY"/>
</dbReference>
<comment type="caution">
    <text evidence="5">The sequence shown here is derived from an EMBL/GenBank/DDBJ whole genome shotgun (WGS) entry which is preliminary data.</text>
</comment>
<feature type="domain" description="Calcineurin-like phosphoesterase" evidence="3">
    <location>
        <begin position="4"/>
        <end position="233"/>
    </location>
</feature>
<dbReference type="EMBL" id="JBGMEI010000002">
    <property type="protein sequence ID" value="MFO3665017.1"/>
    <property type="molecule type" value="Genomic_DNA"/>
</dbReference>
<dbReference type="SUPFAM" id="SSF56300">
    <property type="entry name" value="Metallo-dependent phosphatases"/>
    <property type="match status" value="1"/>
</dbReference>
<evidence type="ECO:0000313" key="5">
    <source>
        <dbReference type="EMBL" id="MFO3665017.1"/>
    </source>
</evidence>
<feature type="domain" description="5'-Nucleotidase C-terminal" evidence="4">
    <location>
        <begin position="316"/>
        <end position="470"/>
    </location>
</feature>
<proteinExistence type="inferred from homology"/>
<evidence type="ECO:0000313" key="6">
    <source>
        <dbReference type="Proteomes" id="UP001637996"/>
    </source>
</evidence>
<dbReference type="Gene3D" id="3.60.21.10">
    <property type="match status" value="1"/>
</dbReference>
<dbReference type="InterPro" id="IPR008334">
    <property type="entry name" value="5'-Nucleotdase_C"/>
</dbReference>
<dbReference type="Pfam" id="PF00149">
    <property type="entry name" value="Metallophos"/>
    <property type="match status" value="1"/>
</dbReference>
<evidence type="ECO:0000256" key="2">
    <source>
        <dbReference type="RuleBase" id="RU362119"/>
    </source>
</evidence>